<evidence type="ECO:0000313" key="17">
    <source>
        <dbReference type="EMBL" id="MPM02200.1"/>
    </source>
</evidence>
<dbReference type="Gene3D" id="3.30.2130.10">
    <property type="entry name" value="VC0802-like"/>
    <property type="match status" value="1"/>
</dbReference>
<dbReference type="GO" id="GO:0009089">
    <property type="term" value="P:lysine biosynthetic process via diaminopimelate"/>
    <property type="evidence" value="ECO:0007669"/>
    <property type="project" value="InterPro"/>
</dbReference>
<proteinExistence type="inferred from homology"/>
<evidence type="ECO:0000259" key="16">
    <source>
        <dbReference type="Pfam" id="PF22468"/>
    </source>
</evidence>
<dbReference type="Gene3D" id="3.40.50.720">
    <property type="entry name" value="NAD(P)-binding Rossmann-like Domain"/>
    <property type="match status" value="1"/>
</dbReference>
<keyword evidence="5" id="KW-0547">Nucleotide-binding</keyword>
<evidence type="ECO:0000256" key="2">
    <source>
        <dbReference type="ARBA" id="ARBA00013059"/>
    </source>
</evidence>
<protein>
    <recommendedName>
        <fullName evidence="2">aspartate kinase</fullName>
        <ecNumber evidence="2">2.7.2.4</ecNumber>
    </recommendedName>
</protein>
<gene>
    <name evidence="17" type="primary">dapB_17</name>
    <name evidence="17" type="ORF">SDC9_48445</name>
</gene>
<evidence type="ECO:0000256" key="13">
    <source>
        <dbReference type="ARBA" id="ARBA00029440"/>
    </source>
</evidence>
<dbReference type="FunFam" id="3.30.360.10:FF:000009">
    <property type="entry name" value="4-hydroxy-tetrahydrodipicolinate reductase"/>
    <property type="match status" value="1"/>
</dbReference>
<dbReference type="NCBIfam" id="TIGR00036">
    <property type="entry name" value="dapB"/>
    <property type="match status" value="1"/>
</dbReference>
<dbReference type="SUPFAM" id="SSF55347">
    <property type="entry name" value="Glyceraldehyde-3-phosphate dehydrogenase-like, C-terminal domain"/>
    <property type="match status" value="1"/>
</dbReference>
<evidence type="ECO:0000256" key="3">
    <source>
        <dbReference type="ARBA" id="ARBA00022490"/>
    </source>
</evidence>
<evidence type="ECO:0000256" key="10">
    <source>
        <dbReference type="ARBA" id="ARBA00023002"/>
    </source>
</evidence>
<evidence type="ECO:0000256" key="6">
    <source>
        <dbReference type="ARBA" id="ARBA00022777"/>
    </source>
</evidence>
<dbReference type="PROSITE" id="PS01298">
    <property type="entry name" value="DAPB"/>
    <property type="match status" value="1"/>
</dbReference>
<dbReference type="CDD" id="cd04891">
    <property type="entry name" value="ACT_AK-LysC-DapG-like_1"/>
    <property type="match status" value="1"/>
</dbReference>
<dbReference type="Pfam" id="PF05173">
    <property type="entry name" value="DapB_C"/>
    <property type="match status" value="1"/>
</dbReference>
<dbReference type="InterPro" id="IPR023940">
    <property type="entry name" value="DHDPR_bac"/>
</dbReference>
<evidence type="ECO:0000256" key="7">
    <source>
        <dbReference type="ARBA" id="ARBA00022840"/>
    </source>
</evidence>
<evidence type="ECO:0000256" key="5">
    <source>
        <dbReference type="ARBA" id="ARBA00022741"/>
    </source>
</evidence>
<dbReference type="InterPro" id="IPR000846">
    <property type="entry name" value="DapB_N"/>
</dbReference>
<dbReference type="CDD" id="cd02274">
    <property type="entry name" value="DHDPR_N"/>
    <property type="match status" value="1"/>
</dbReference>
<dbReference type="InterPro" id="IPR022663">
    <property type="entry name" value="DapB_C"/>
</dbReference>
<keyword evidence="12" id="KW-0457">Lysine biosynthesis</keyword>
<dbReference type="EC" id="2.7.2.4" evidence="2"/>
<feature type="domain" description="Dihydrodipicolinate reductase N-terminal" evidence="14">
    <location>
        <begin position="2"/>
        <end position="111"/>
    </location>
</feature>
<comment type="caution">
    <text evidence="17">The sequence shown here is derived from an EMBL/GenBank/DDBJ whole genome shotgun (WGS) entry which is preliminary data.</text>
</comment>
<keyword evidence="6" id="KW-0418">Kinase</keyword>
<evidence type="ECO:0000256" key="4">
    <source>
        <dbReference type="ARBA" id="ARBA00022605"/>
    </source>
</evidence>
<keyword evidence="4" id="KW-0028">Amino-acid biosynthesis</keyword>
<dbReference type="HAMAP" id="MF_00102">
    <property type="entry name" value="DapB"/>
    <property type="match status" value="1"/>
</dbReference>
<dbReference type="GO" id="GO:0005524">
    <property type="term" value="F:ATP binding"/>
    <property type="evidence" value="ECO:0007669"/>
    <property type="project" value="UniProtKB-KW"/>
</dbReference>
<evidence type="ECO:0000256" key="11">
    <source>
        <dbReference type="ARBA" id="ARBA00023027"/>
    </source>
</evidence>
<dbReference type="InterPro" id="IPR022664">
    <property type="entry name" value="DapB_N_CS"/>
</dbReference>
<dbReference type="SUPFAM" id="SSF51735">
    <property type="entry name" value="NAD(P)-binding Rossmann-fold domains"/>
    <property type="match status" value="1"/>
</dbReference>
<keyword evidence="3" id="KW-0963">Cytoplasm</keyword>
<feature type="domain" description="Aspartokinase ACT" evidence="16">
    <location>
        <begin position="344"/>
        <end position="402"/>
    </location>
</feature>
<dbReference type="InterPro" id="IPR036291">
    <property type="entry name" value="NAD(P)-bd_dom_sf"/>
</dbReference>
<dbReference type="SUPFAM" id="SSF55021">
    <property type="entry name" value="ACT-like"/>
    <property type="match status" value="2"/>
</dbReference>
<evidence type="ECO:0000256" key="8">
    <source>
        <dbReference type="ARBA" id="ARBA00022857"/>
    </source>
</evidence>
<accession>A0A644WEE5</accession>
<comment type="similarity">
    <text evidence="1">Belongs to the DapB family.</text>
</comment>
<dbReference type="Gene3D" id="3.30.360.10">
    <property type="entry name" value="Dihydrodipicolinate Reductase, domain 2"/>
    <property type="match status" value="1"/>
</dbReference>
<dbReference type="AlphaFoldDB" id="A0A644WEE5"/>
<dbReference type="InterPro" id="IPR054352">
    <property type="entry name" value="ACT_Aspartokinase"/>
</dbReference>
<sequence length="404" mass="43978">MVRVILYGCSGRMGQVITSMTERLDNLSIVAGIDVYPSERAYPVYQSLLACPVEADVLLDFSSPKSLHDYLDVAIERRLAVVVATTGLATLELDLLAKAADTIPVFRSGSMSLGVNLVQQLIKHAAKVLGEQFDVEIIEKHHNLKKDAPSGTALMLADSVNEGRTKKLRYVYGRQGGEAQRSSDELGIHSLRGGTIVGEHEVFFAGKDEVITIAHQAFSRQVFATGAVLAASYIFEQKPGMYTMQDMITAKSAITTLLAQPDQVLVSIENIPRNMSIVTDLYGALASNDVFIDMISHTGATNGHIAIAFTINRKDLIKTRDVIATLTETQGQTKATISENITKLSVEGPGMEFQSGVAYKVFSCMAKADISIFAVTTSENKIEYAIYSTDVDKAIRIIKEEFAI</sequence>
<dbReference type="Pfam" id="PF01113">
    <property type="entry name" value="DapB_N"/>
    <property type="match status" value="1"/>
</dbReference>
<dbReference type="GO" id="GO:0004072">
    <property type="term" value="F:aspartate kinase activity"/>
    <property type="evidence" value="ECO:0007669"/>
    <property type="project" value="UniProtKB-EC"/>
</dbReference>
<evidence type="ECO:0000256" key="9">
    <source>
        <dbReference type="ARBA" id="ARBA00022915"/>
    </source>
</evidence>
<keyword evidence="8" id="KW-0521">NADP</keyword>
<evidence type="ECO:0000256" key="1">
    <source>
        <dbReference type="ARBA" id="ARBA00006642"/>
    </source>
</evidence>
<dbReference type="InterPro" id="IPR045865">
    <property type="entry name" value="ACT-like_dom_sf"/>
</dbReference>
<evidence type="ECO:0000259" key="14">
    <source>
        <dbReference type="Pfam" id="PF01113"/>
    </source>
</evidence>
<comment type="pathway">
    <text evidence="13">Amino-acid biosynthesis.</text>
</comment>
<dbReference type="EMBL" id="VSSQ01000852">
    <property type="protein sequence ID" value="MPM02200.1"/>
    <property type="molecule type" value="Genomic_DNA"/>
</dbReference>
<organism evidence="17">
    <name type="scientific">bioreactor metagenome</name>
    <dbReference type="NCBI Taxonomy" id="1076179"/>
    <lineage>
        <taxon>unclassified sequences</taxon>
        <taxon>metagenomes</taxon>
        <taxon>ecological metagenomes</taxon>
    </lineage>
</organism>
<evidence type="ECO:0000256" key="12">
    <source>
        <dbReference type="ARBA" id="ARBA00023154"/>
    </source>
</evidence>
<dbReference type="PANTHER" id="PTHR20836">
    <property type="entry name" value="DIHYDRODIPICOLINATE REDUCTASE"/>
    <property type="match status" value="1"/>
</dbReference>
<feature type="domain" description="Dihydrodipicolinate reductase C-terminal" evidence="15">
    <location>
        <begin position="114"/>
        <end position="248"/>
    </location>
</feature>
<keyword evidence="6" id="KW-0808">Transferase</keyword>
<dbReference type="GO" id="GO:0005829">
    <property type="term" value="C:cytosol"/>
    <property type="evidence" value="ECO:0007669"/>
    <property type="project" value="TreeGrafter"/>
</dbReference>
<keyword evidence="7" id="KW-0067">ATP-binding</keyword>
<keyword evidence="9" id="KW-0220">Diaminopimelate biosynthesis</keyword>
<dbReference type="GO" id="GO:0019877">
    <property type="term" value="P:diaminopimelate biosynthetic process"/>
    <property type="evidence" value="ECO:0007669"/>
    <property type="project" value="UniProtKB-KW"/>
</dbReference>
<dbReference type="PANTHER" id="PTHR20836:SF7">
    <property type="entry name" value="4-HYDROXY-TETRAHYDRODIPICOLINATE REDUCTASE"/>
    <property type="match status" value="1"/>
</dbReference>
<evidence type="ECO:0000259" key="15">
    <source>
        <dbReference type="Pfam" id="PF05173"/>
    </source>
</evidence>
<keyword evidence="11" id="KW-0520">NAD</keyword>
<dbReference type="Pfam" id="PF22468">
    <property type="entry name" value="ACT_9"/>
    <property type="match status" value="1"/>
</dbReference>
<name>A0A644WEE5_9ZZZZ</name>
<dbReference type="GO" id="GO:0008839">
    <property type="term" value="F:4-hydroxy-tetrahydrodipicolinate reductase"/>
    <property type="evidence" value="ECO:0007669"/>
    <property type="project" value="InterPro"/>
</dbReference>
<reference evidence="17" key="1">
    <citation type="submission" date="2019-08" db="EMBL/GenBank/DDBJ databases">
        <authorList>
            <person name="Kucharzyk K."/>
            <person name="Murdoch R.W."/>
            <person name="Higgins S."/>
            <person name="Loffler F."/>
        </authorList>
    </citation>
    <scope>NUCLEOTIDE SEQUENCE</scope>
</reference>
<keyword evidence="10 17" id="KW-0560">Oxidoreductase</keyword>